<dbReference type="AlphaFoldDB" id="A0A1G7SCZ7"/>
<protein>
    <submittedName>
        <fullName evidence="1">Uncharacterized protein</fullName>
    </submittedName>
</protein>
<dbReference type="Proteomes" id="UP000198641">
    <property type="component" value="Unassembled WGS sequence"/>
</dbReference>
<accession>A0A1G7SCZ7</accession>
<keyword evidence="2" id="KW-1185">Reference proteome</keyword>
<dbReference type="EMBL" id="FNCI01000006">
    <property type="protein sequence ID" value="SDG20841.1"/>
    <property type="molecule type" value="Genomic_DNA"/>
</dbReference>
<name>A0A1G7SCZ7_9GAMM</name>
<gene>
    <name evidence="1" type="ORF">SAMN05216571_10692</name>
</gene>
<sequence length="256" mass="29041">MSFLSRIFRVFGNSRTEGNETIEIPRVGNKEPVCPHCSIALDKMPGRKKKCPSCSEFIFVRTCPEERVKVLVREDQIELIEKKWAIENGAHEQFLAENRDREAIKNQLMSQGIDSPTDLDVKWQQLKASLPKLASEYKWGLYRNARLGMGDVLKKQGKLSEALDTYLEVCFIDLNGPNNCGTKDPEILKMLPPFDPKSAFLAPGVLGYIEKMCKELNVKPEDLGSRFISLSSEVEHQLKLPISAEEAWKELSGELR</sequence>
<evidence type="ECO:0000313" key="1">
    <source>
        <dbReference type="EMBL" id="SDG20841.1"/>
    </source>
</evidence>
<organism evidence="1 2">
    <name type="scientific">Onishia taeanensis</name>
    <dbReference type="NCBI Taxonomy" id="284577"/>
    <lineage>
        <taxon>Bacteria</taxon>
        <taxon>Pseudomonadati</taxon>
        <taxon>Pseudomonadota</taxon>
        <taxon>Gammaproteobacteria</taxon>
        <taxon>Oceanospirillales</taxon>
        <taxon>Halomonadaceae</taxon>
        <taxon>Onishia</taxon>
    </lineage>
</organism>
<reference evidence="1 2" key="1">
    <citation type="submission" date="2016-10" db="EMBL/GenBank/DDBJ databases">
        <authorList>
            <person name="de Groot N.N."/>
        </authorList>
    </citation>
    <scope>NUCLEOTIDE SEQUENCE [LARGE SCALE GENOMIC DNA]</scope>
    <source>
        <strain evidence="1 2">BH539</strain>
    </source>
</reference>
<evidence type="ECO:0000313" key="2">
    <source>
        <dbReference type="Proteomes" id="UP000198641"/>
    </source>
</evidence>
<proteinExistence type="predicted"/>